<dbReference type="EMBL" id="JBHSHL010000017">
    <property type="protein sequence ID" value="MFC4804524.1"/>
    <property type="molecule type" value="Genomic_DNA"/>
</dbReference>
<evidence type="ECO:0000259" key="11">
    <source>
        <dbReference type="PROSITE" id="PS51918"/>
    </source>
</evidence>
<evidence type="ECO:0000256" key="7">
    <source>
        <dbReference type="ARBA" id="ARBA00023004"/>
    </source>
</evidence>
<dbReference type="PANTHER" id="PTHR30352:SF13">
    <property type="entry name" value="GLYCYL-RADICAL ENZYME ACTIVATING ENZYME YJJW-RELATED"/>
    <property type="match status" value="1"/>
</dbReference>
<evidence type="ECO:0000256" key="2">
    <source>
        <dbReference type="ARBA" id="ARBA00009777"/>
    </source>
</evidence>
<sequence>MNRLHVNKIIPFSSVDGPGNRMAIFLQGCNFNCLYCHNPETINLCNHCGVCVTHCPTNALSLREGRVIHQPELCIDCDTCINVCPHNSSPKVRSLSSEEILLQIESYVHFLSGITVSGGECTIQHRALIELFQSVKQHFPKLSCFIDTNGGVPLYTTSMEKFVSSFDKAMLDIKSWEKKSHLLLTGKDPSIVKKNLDFLLEEDKLFEIRTVIVPELEDHRRLVADISSYVAKKNPSIRYKLIRYRQIGVRQQVLQSYSPADEYMEDLSQIAKQNGLIDILII</sequence>
<dbReference type="InterPro" id="IPR012839">
    <property type="entry name" value="Organic_radical_activase"/>
</dbReference>
<dbReference type="InterPro" id="IPR058240">
    <property type="entry name" value="rSAM_sf"/>
</dbReference>
<dbReference type="InterPro" id="IPR007197">
    <property type="entry name" value="rSAM"/>
</dbReference>
<evidence type="ECO:0000313" key="12">
    <source>
        <dbReference type="EMBL" id="MFC4804524.1"/>
    </source>
</evidence>
<comment type="catalytic activity">
    <reaction evidence="9">
        <text>glycyl-[protein] + reduced [flavodoxin] + S-adenosyl-L-methionine = glycin-2-yl radical-[protein] + semiquinone [flavodoxin] + 5'-deoxyadenosine + L-methionine + H(+)</text>
        <dbReference type="Rhea" id="RHEA:61976"/>
        <dbReference type="Rhea" id="RHEA-COMP:10622"/>
        <dbReference type="Rhea" id="RHEA-COMP:14480"/>
        <dbReference type="Rhea" id="RHEA-COMP:15993"/>
        <dbReference type="Rhea" id="RHEA-COMP:15994"/>
        <dbReference type="ChEBI" id="CHEBI:15378"/>
        <dbReference type="ChEBI" id="CHEBI:17319"/>
        <dbReference type="ChEBI" id="CHEBI:29947"/>
        <dbReference type="ChEBI" id="CHEBI:32722"/>
        <dbReference type="ChEBI" id="CHEBI:57618"/>
        <dbReference type="ChEBI" id="CHEBI:57844"/>
        <dbReference type="ChEBI" id="CHEBI:59789"/>
        <dbReference type="ChEBI" id="CHEBI:140311"/>
    </reaction>
</comment>
<comment type="caution">
    <text evidence="12">The sequence shown here is derived from an EMBL/GenBank/DDBJ whole genome shotgun (WGS) entry which is preliminary data.</text>
</comment>
<dbReference type="InterPro" id="IPR017896">
    <property type="entry name" value="4Fe4S_Fe-S-bd"/>
</dbReference>
<dbReference type="NCBIfam" id="TIGR04041">
    <property type="entry name" value="activase_YjjW"/>
    <property type="match status" value="1"/>
</dbReference>
<dbReference type="SFLD" id="SFLDG01066">
    <property type="entry name" value="organic_radical-activating_enz"/>
    <property type="match status" value="1"/>
</dbReference>
<evidence type="ECO:0000256" key="8">
    <source>
        <dbReference type="ARBA" id="ARBA00023014"/>
    </source>
</evidence>
<dbReference type="InterPro" id="IPR034457">
    <property type="entry name" value="Organic_radical-activating"/>
</dbReference>
<feature type="domain" description="4Fe-4S ferredoxin-type" evidence="10">
    <location>
        <begin position="38"/>
        <end position="65"/>
    </location>
</feature>
<dbReference type="PROSITE" id="PS00198">
    <property type="entry name" value="4FE4S_FER_1"/>
    <property type="match status" value="2"/>
</dbReference>
<keyword evidence="6" id="KW-0560">Oxidoreductase</keyword>
<dbReference type="SUPFAM" id="SSF102114">
    <property type="entry name" value="Radical SAM enzymes"/>
    <property type="match status" value="1"/>
</dbReference>
<dbReference type="InterPro" id="IPR001989">
    <property type="entry name" value="Radical_activat_CS"/>
</dbReference>
<evidence type="ECO:0000313" key="13">
    <source>
        <dbReference type="Proteomes" id="UP001595916"/>
    </source>
</evidence>
<proteinExistence type="inferred from homology"/>
<evidence type="ECO:0000256" key="9">
    <source>
        <dbReference type="ARBA" id="ARBA00047365"/>
    </source>
</evidence>
<dbReference type="Proteomes" id="UP001595916">
    <property type="component" value="Unassembled WGS sequence"/>
</dbReference>
<dbReference type="Pfam" id="PF13353">
    <property type="entry name" value="Fer4_12"/>
    <property type="match status" value="1"/>
</dbReference>
<keyword evidence="13" id="KW-1185">Reference proteome</keyword>
<dbReference type="InterPro" id="IPR013785">
    <property type="entry name" value="Aldolase_TIM"/>
</dbReference>
<name>A0ABV9QP99_9FIRM</name>
<dbReference type="PROSITE" id="PS51918">
    <property type="entry name" value="RADICAL_SAM"/>
    <property type="match status" value="1"/>
</dbReference>
<dbReference type="Gene3D" id="3.30.70.20">
    <property type="match status" value="1"/>
</dbReference>
<dbReference type="PIRSF" id="PIRSF000371">
    <property type="entry name" value="PFL_act_enz"/>
    <property type="match status" value="1"/>
</dbReference>
<evidence type="ECO:0000256" key="1">
    <source>
        <dbReference type="ARBA" id="ARBA00001966"/>
    </source>
</evidence>
<dbReference type="SUPFAM" id="SSF54862">
    <property type="entry name" value="4Fe-4S ferredoxins"/>
    <property type="match status" value="1"/>
</dbReference>
<dbReference type="PROSITE" id="PS51379">
    <property type="entry name" value="4FE4S_FER_2"/>
    <property type="match status" value="2"/>
</dbReference>
<keyword evidence="8" id="KW-0411">Iron-sulfur</keyword>
<gene>
    <name evidence="12" type="ORF">ACFO4R_05445</name>
</gene>
<evidence type="ECO:0000256" key="6">
    <source>
        <dbReference type="ARBA" id="ARBA00023002"/>
    </source>
</evidence>
<dbReference type="Gene3D" id="3.20.20.70">
    <property type="entry name" value="Aldolase class I"/>
    <property type="match status" value="1"/>
</dbReference>
<feature type="domain" description="Radical SAM core" evidence="11">
    <location>
        <begin position="15"/>
        <end position="282"/>
    </location>
</feature>
<dbReference type="RefSeq" id="WP_379788034.1">
    <property type="nucleotide sequence ID" value="NZ_JBHSHL010000017.1"/>
</dbReference>
<accession>A0ABV9QP99</accession>
<keyword evidence="7" id="KW-0408">Iron</keyword>
<dbReference type="PANTHER" id="PTHR30352">
    <property type="entry name" value="PYRUVATE FORMATE-LYASE-ACTIVATING ENZYME"/>
    <property type="match status" value="1"/>
</dbReference>
<dbReference type="SFLD" id="SFLDS00029">
    <property type="entry name" value="Radical_SAM"/>
    <property type="match status" value="1"/>
</dbReference>
<dbReference type="SFLD" id="SFLDF00392">
    <property type="entry name" value="YjjI_activase"/>
    <property type="match status" value="1"/>
</dbReference>
<keyword evidence="4" id="KW-0949">S-adenosyl-L-methionine</keyword>
<evidence type="ECO:0000256" key="4">
    <source>
        <dbReference type="ARBA" id="ARBA00022691"/>
    </source>
</evidence>
<dbReference type="InterPro" id="IPR040074">
    <property type="entry name" value="BssD/PflA/YjjW"/>
</dbReference>
<protein>
    <submittedName>
        <fullName evidence="12">YjjW family glycine radical enzyme activase</fullName>
    </submittedName>
</protein>
<keyword evidence="3" id="KW-0004">4Fe-4S</keyword>
<evidence type="ECO:0000256" key="3">
    <source>
        <dbReference type="ARBA" id="ARBA00022485"/>
    </source>
</evidence>
<dbReference type="InterPro" id="IPR017900">
    <property type="entry name" value="4Fe4S_Fe_S_CS"/>
</dbReference>
<reference evidence="13" key="1">
    <citation type="journal article" date="2019" name="Int. J. Syst. Evol. Microbiol.">
        <title>The Global Catalogue of Microorganisms (GCM) 10K type strain sequencing project: providing services to taxonomists for standard genome sequencing and annotation.</title>
        <authorList>
            <consortium name="The Broad Institute Genomics Platform"/>
            <consortium name="The Broad Institute Genome Sequencing Center for Infectious Disease"/>
            <person name="Wu L."/>
            <person name="Ma J."/>
        </authorList>
    </citation>
    <scope>NUCLEOTIDE SEQUENCE [LARGE SCALE GENOMIC DNA]</scope>
    <source>
        <strain evidence="13">CCUG 46385</strain>
    </source>
</reference>
<organism evidence="12 13">
    <name type="scientific">Filifactor villosus</name>
    <dbReference type="NCBI Taxonomy" id="29374"/>
    <lineage>
        <taxon>Bacteria</taxon>
        <taxon>Bacillati</taxon>
        <taxon>Bacillota</taxon>
        <taxon>Clostridia</taxon>
        <taxon>Peptostreptococcales</taxon>
        <taxon>Filifactoraceae</taxon>
        <taxon>Filifactor</taxon>
    </lineage>
</organism>
<comment type="cofactor">
    <cofactor evidence="1">
        <name>[4Fe-4S] cluster</name>
        <dbReference type="ChEBI" id="CHEBI:49883"/>
    </cofactor>
</comment>
<evidence type="ECO:0000256" key="5">
    <source>
        <dbReference type="ARBA" id="ARBA00022723"/>
    </source>
</evidence>
<keyword evidence="5" id="KW-0479">Metal-binding</keyword>
<dbReference type="PROSITE" id="PS01087">
    <property type="entry name" value="RADICAL_ACTIVATING"/>
    <property type="match status" value="1"/>
</dbReference>
<dbReference type="SFLD" id="SFLDG01118">
    <property type="entry name" value="activating_enzymes__group_2"/>
    <property type="match status" value="1"/>
</dbReference>
<evidence type="ECO:0000259" key="10">
    <source>
        <dbReference type="PROSITE" id="PS51379"/>
    </source>
</evidence>
<comment type="similarity">
    <text evidence="2">Belongs to the organic radical-activating enzymes family.</text>
</comment>
<dbReference type="InterPro" id="IPR023912">
    <property type="entry name" value="YjjW_bact"/>
</dbReference>
<feature type="domain" description="4Fe-4S ferredoxin-type" evidence="10">
    <location>
        <begin position="66"/>
        <end position="94"/>
    </location>
</feature>